<dbReference type="Gene3D" id="4.10.240.10">
    <property type="entry name" value="Zn(2)-C6 fungal-type DNA-binding domain"/>
    <property type="match status" value="1"/>
</dbReference>
<sequence length="666" mass="74631">MTREMRLKVASACDSCRARKVKCNGAKPVCDVCERRKRANPCTYGGKKLVEVAHSGNLRRQDSGAHSSHPSSSRSYGRRRASASPEACRIITPVSQERPDPGRELPSTEGVDSMIGTIGRVTDAPEFFGKSSAGSFMRQMQAGIDSQLNQLSGNADSHIESGPDMTEPDPAICSDGSRFHYVLPARRTADSLVQHYWELTYPVYPFLDRASFEEDYQALWTGSPTRLPERIVVALVNIVFALGTQVSRAVPPEQRQKAAKTYYDETQNSLSGISWDKSSLELVSCLLLTGVFLQTINRPQRCWMVIGYAIRMAESLGLHMPEYGIGTQSRRWTQLARRVWHGCVLMDRVLSMTLGRPGMISISLATAVPLPLEIDEDFVDTQSEGFSVRPDGHQCRISFYIHQLHFYGIINDILQTFYVTGSEQHQEADNIVKALRLESSLMAWNRKLPPFLRESSPVHEKNICLQRLAIINKVRFLHGRILLFRPIVAQLCLERDKDNGLSATWVESLARHTVIKGSNLCLKDSHQVIDLIYRYLDRDTVTGPLPSWWYCVLYVYTAATVLLAERLQPVIAVGITEYSTDVSWRHAIEILSAYARVGDSAKRCVAVLEALSARIDQAPGFNSEQPIIGSSPVPFSFEFFREDFGFSSEGFNLDDMLWLNGLPGNL</sequence>
<keyword evidence="9" id="KW-1185">Reference proteome</keyword>
<keyword evidence="3" id="KW-0238">DNA-binding</keyword>
<dbReference type="CDD" id="cd00067">
    <property type="entry name" value="GAL4"/>
    <property type="match status" value="1"/>
</dbReference>
<dbReference type="Proteomes" id="UP000326268">
    <property type="component" value="Unassembled WGS sequence"/>
</dbReference>
<dbReference type="SMART" id="SM00066">
    <property type="entry name" value="GAL4"/>
    <property type="match status" value="1"/>
</dbReference>
<evidence type="ECO:0000256" key="4">
    <source>
        <dbReference type="ARBA" id="ARBA00023163"/>
    </source>
</evidence>
<keyword evidence="2" id="KW-0805">Transcription regulation</keyword>
<evidence type="ECO:0000256" key="6">
    <source>
        <dbReference type="SAM" id="MobiDB-lite"/>
    </source>
</evidence>
<keyword evidence="4" id="KW-0804">Transcription</keyword>
<reference evidence="8 9" key="1">
    <citation type="submission" date="2019-04" db="EMBL/GenBank/DDBJ databases">
        <title>Friends and foes A comparative genomics studyof 23 Aspergillus species from section Flavi.</title>
        <authorList>
            <consortium name="DOE Joint Genome Institute"/>
            <person name="Kjaerbolling I."/>
            <person name="Vesth T."/>
            <person name="Frisvad J.C."/>
            <person name="Nybo J.L."/>
            <person name="Theobald S."/>
            <person name="Kildgaard S."/>
            <person name="Isbrandt T."/>
            <person name="Kuo A."/>
            <person name="Sato A."/>
            <person name="Lyhne E.K."/>
            <person name="Kogle M.E."/>
            <person name="Wiebenga A."/>
            <person name="Kun R.S."/>
            <person name="Lubbers R.J."/>
            <person name="Makela M.R."/>
            <person name="Barry K."/>
            <person name="Chovatia M."/>
            <person name="Clum A."/>
            <person name="Daum C."/>
            <person name="Haridas S."/>
            <person name="He G."/>
            <person name="LaButti K."/>
            <person name="Lipzen A."/>
            <person name="Mondo S."/>
            <person name="Riley R."/>
            <person name="Salamov A."/>
            <person name="Simmons B.A."/>
            <person name="Magnuson J.K."/>
            <person name="Henrissat B."/>
            <person name="Mortensen U.H."/>
            <person name="Larsen T.O."/>
            <person name="Devries R.P."/>
            <person name="Grigoriev I.V."/>
            <person name="Machida M."/>
            <person name="Baker S.E."/>
            <person name="Andersen M.R."/>
        </authorList>
    </citation>
    <scope>NUCLEOTIDE SEQUENCE [LARGE SCALE GENOMIC DNA]</scope>
    <source>
        <strain evidence="8 9">CBS 763.97</strain>
    </source>
</reference>
<keyword evidence="1" id="KW-0479">Metal-binding</keyword>
<evidence type="ECO:0000256" key="3">
    <source>
        <dbReference type="ARBA" id="ARBA00023125"/>
    </source>
</evidence>
<dbReference type="PROSITE" id="PS00463">
    <property type="entry name" value="ZN2_CY6_FUNGAL_1"/>
    <property type="match status" value="1"/>
</dbReference>
<dbReference type="GeneID" id="43651988"/>
<dbReference type="CDD" id="cd12148">
    <property type="entry name" value="fungal_TF_MHR"/>
    <property type="match status" value="1"/>
</dbReference>
<dbReference type="AlphaFoldDB" id="A0A5N6ZZ01"/>
<dbReference type="Pfam" id="PF00172">
    <property type="entry name" value="Zn_clus"/>
    <property type="match status" value="1"/>
</dbReference>
<dbReference type="InterPro" id="IPR007219">
    <property type="entry name" value="XnlR_reg_dom"/>
</dbReference>
<dbReference type="PANTHER" id="PTHR47424">
    <property type="entry name" value="REGULATORY PROTEIN GAL4"/>
    <property type="match status" value="1"/>
</dbReference>
<proteinExistence type="predicted"/>
<dbReference type="Pfam" id="PF04082">
    <property type="entry name" value="Fungal_trans"/>
    <property type="match status" value="1"/>
</dbReference>
<dbReference type="InterPro" id="IPR001138">
    <property type="entry name" value="Zn2Cys6_DnaBD"/>
</dbReference>
<evidence type="ECO:0000313" key="8">
    <source>
        <dbReference type="EMBL" id="KAE8362752.1"/>
    </source>
</evidence>
<dbReference type="GO" id="GO:0005634">
    <property type="term" value="C:nucleus"/>
    <property type="evidence" value="ECO:0007669"/>
    <property type="project" value="TreeGrafter"/>
</dbReference>
<dbReference type="SUPFAM" id="SSF57701">
    <property type="entry name" value="Zn2/Cys6 DNA-binding domain"/>
    <property type="match status" value="1"/>
</dbReference>
<evidence type="ECO:0000256" key="2">
    <source>
        <dbReference type="ARBA" id="ARBA00023015"/>
    </source>
</evidence>
<dbReference type="GO" id="GO:0000978">
    <property type="term" value="F:RNA polymerase II cis-regulatory region sequence-specific DNA binding"/>
    <property type="evidence" value="ECO:0007669"/>
    <property type="project" value="TreeGrafter"/>
</dbReference>
<dbReference type="EMBL" id="ML737694">
    <property type="protein sequence ID" value="KAE8362752.1"/>
    <property type="molecule type" value="Genomic_DNA"/>
</dbReference>
<dbReference type="PROSITE" id="PS50048">
    <property type="entry name" value="ZN2_CY6_FUNGAL_2"/>
    <property type="match status" value="1"/>
</dbReference>
<dbReference type="PANTHER" id="PTHR47424:SF4">
    <property type="entry name" value="ZN(II)2CYS6 TRANSCRIPTION FACTOR (EUROFUNG)"/>
    <property type="match status" value="1"/>
</dbReference>
<gene>
    <name evidence="8" type="ORF">BDV27DRAFT_131016</name>
</gene>
<evidence type="ECO:0000256" key="1">
    <source>
        <dbReference type="ARBA" id="ARBA00022723"/>
    </source>
</evidence>
<feature type="region of interest" description="Disordered" evidence="6">
    <location>
        <begin position="57"/>
        <end position="111"/>
    </location>
</feature>
<name>A0A5N6ZZ01_9EURO</name>
<evidence type="ECO:0000313" key="9">
    <source>
        <dbReference type="Proteomes" id="UP000326268"/>
    </source>
</evidence>
<feature type="domain" description="Zn(2)-C6 fungal-type" evidence="7">
    <location>
        <begin position="12"/>
        <end position="44"/>
    </location>
</feature>
<dbReference type="InterPro" id="IPR036864">
    <property type="entry name" value="Zn2-C6_fun-type_DNA-bd_sf"/>
</dbReference>
<evidence type="ECO:0000256" key="5">
    <source>
        <dbReference type="ARBA" id="ARBA00023242"/>
    </source>
</evidence>
<feature type="compositionally biased region" description="Low complexity" evidence="6">
    <location>
        <begin position="64"/>
        <end position="75"/>
    </location>
</feature>
<evidence type="ECO:0000259" key="7">
    <source>
        <dbReference type="PROSITE" id="PS50048"/>
    </source>
</evidence>
<dbReference type="OrthoDB" id="4481633at2759"/>
<dbReference type="GO" id="GO:0000981">
    <property type="term" value="F:DNA-binding transcription factor activity, RNA polymerase II-specific"/>
    <property type="evidence" value="ECO:0007669"/>
    <property type="project" value="InterPro"/>
</dbReference>
<organism evidence="8 9">
    <name type="scientific">Aspergillus caelatus</name>
    <dbReference type="NCBI Taxonomy" id="61420"/>
    <lineage>
        <taxon>Eukaryota</taxon>
        <taxon>Fungi</taxon>
        <taxon>Dikarya</taxon>
        <taxon>Ascomycota</taxon>
        <taxon>Pezizomycotina</taxon>
        <taxon>Eurotiomycetes</taxon>
        <taxon>Eurotiomycetidae</taxon>
        <taxon>Eurotiales</taxon>
        <taxon>Aspergillaceae</taxon>
        <taxon>Aspergillus</taxon>
        <taxon>Aspergillus subgen. Circumdati</taxon>
    </lineage>
</organism>
<accession>A0A5N6ZZ01</accession>
<keyword evidence="5" id="KW-0539">Nucleus</keyword>
<dbReference type="GO" id="GO:0006351">
    <property type="term" value="P:DNA-templated transcription"/>
    <property type="evidence" value="ECO:0007669"/>
    <property type="project" value="InterPro"/>
</dbReference>
<dbReference type="GO" id="GO:0000435">
    <property type="term" value="P:positive regulation of transcription from RNA polymerase II promoter by galactose"/>
    <property type="evidence" value="ECO:0007669"/>
    <property type="project" value="TreeGrafter"/>
</dbReference>
<dbReference type="GO" id="GO:0008270">
    <property type="term" value="F:zinc ion binding"/>
    <property type="evidence" value="ECO:0007669"/>
    <property type="project" value="InterPro"/>
</dbReference>
<protein>
    <submittedName>
        <fullName evidence="8">Fungal-specific transcription factor domain-containing protein</fullName>
    </submittedName>
</protein>
<dbReference type="InterPro" id="IPR051127">
    <property type="entry name" value="Fungal_SecMet_Regulators"/>
</dbReference>
<dbReference type="SMART" id="SM00906">
    <property type="entry name" value="Fungal_trans"/>
    <property type="match status" value="1"/>
</dbReference>
<dbReference type="RefSeq" id="XP_031925833.1">
    <property type="nucleotide sequence ID" value="XM_032067542.1"/>
</dbReference>